<protein>
    <submittedName>
        <fullName evidence="2">Nuclear transport factor 2 family protein</fullName>
    </submittedName>
</protein>
<dbReference type="InterPro" id="IPR032710">
    <property type="entry name" value="NTF2-like_dom_sf"/>
</dbReference>
<name>A0AB39U7P1_9BIFI</name>
<dbReference type="KEGG" id="baqk:QN215_02000"/>
<dbReference type="Gene3D" id="3.10.450.50">
    <property type="match status" value="1"/>
</dbReference>
<dbReference type="SUPFAM" id="SSF54427">
    <property type="entry name" value="NTF2-like"/>
    <property type="match status" value="1"/>
</dbReference>
<accession>A0AB39U7P1</accession>
<dbReference type="InterPro" id="IPR037401">
    <property type="entry name" value="SnoaL-like"/>
</dbReference>
<dbReference type="Pfam" id="PF12680">
    <property type="entry name" value="SnoaL_2"/>
    <property type="match status" value="1"/>
</dbReference>
<organism evidence="2">
    <name type="scientific">Bifidobacterium aquikefiricola</name>
    <dbReference type="NCBI Taxonomy" id="3059038"/>
    <lineage>
        <taxon>Bacteria</taxon>
        <taxon>Bacillati</taxon>
        <taxon>Actinomycetota</taxon>
        <taxon>Actinomycetes</taxon>
        <taxon>Bifidobacteriales</taxon>
        <taxon>Bifidobacteriaceae</taxon>
        <taxon>Bifidobacterium</taxon>
    </lineage>
</organism>
<dbReference type="AlphaFoldDB" id="A0AB39U7P1"/>
<evidence type="ECO:0000313" key="2">
    <source>
        <dbReference type="EMBL" id="XDS44926.1"/>
    </source>
</evidence>
<gene>
    <name evidence="2" type="ORF">QN215_02000</name>
</gene>
<proteinExistence type="predicted"/>
<reference evidence="2" key="1">
    <citation type="submission" date="2023-07" db="EMBL/GenBank/DDBJ databases">
        <title>Bifidobacterium aquikefiriaerophilum sp. nov. and Bifidobacterium eccum sp. nov., isolated from water kefir.</title>
        <authorList>
            <person name="Breselge S."/>
            <person name="Bellassi P."/>
            <person name="Barcenilla C."/>
            <person name="Alvarez-Ordonez A."/>
            <person name="Morelli L."/>
            <person name="Cotter P.D."/>
        </authorList>
    </citation>
    <scope>NUCLEOTIDE SEQUENCE</scope>
    <source>
        <strain evidence="2">WK041_4_12</strain>
    </source>
</reference>
<dbReference type="RefSeq" id="WP_369344474.1">
    <property type="nucleotide sequence ID" value="NZ_CP129674.1"/>
</dbReference>
<evidence type="ECO:0000259" key="1">
    <source>
        <dbReference type="Pfam" id="PF12680"/>
    </source>
</evidence>
<feature type="domain" description="SnoaL-like" evidence="1">
    <location>
        <begin position="20"/>
        <end position="114"/>
    </location>
</feature>
<dbReference type="EMBL" id="CP129674">
    <property type="protein sequence ID" value="XDS44926.1"/>
    <property type="molecule type" value="Genomic_DNA"/>
</dbReference>
<sequence length="120" mass="13204">MNTPTDTLNRYFSLSNTAGQNGQDFTELIKLFASEATITSGRGETAKGIDGIQDFFRTFFARNTELHHVWNTRRVDSTQYAVDWAVAGRSAAGKVFAITGTDTATLNADNRITSLLVEVH</sequence>